<gene>
    <name evidence="1" type="ORF">CI1B_25710</name>
</gene>
<proteinExistence type="predicted"/>
<evidence type="ECO:0000313" key="1">
    <source>
        <dbReference type="EMBL" id="VIO69229.1"/>
    </source>
</evidence>
<dbReference type="Proteomes" id="UP000328092">
    <property type="component" value="Unassembled WGS sequence"/>
</dbReference>
<evidence type="ECO:0000313" key="2">
    <source>
        <dbReference type="Proteomes" id="UP000328092"/>
    </source>
</evidence>
<accession>A0A508T2L1</accession>
<sequence>MVIWCFYVRSSYRLGDNPFVPLIFPFPESAVWILLGDNRDQELRGSPTLTAAASGAVAARRRRPRAQQPYRPMWQVLVRNALPLHRQHAAVLERVEALRCGLQRSRTSEWISAIAAVIPHEEIASAPIRNVTDRTGSTHPVSKHCKSLRRDCVVTALFDCFDLCGPLRGRCRIKNGFSERLVTEPAQMSNSSIP</sequence>
<dbReference type="AlphaFoldDB" id="A0A508T2L1"/>
<name>A0A508T2L1_9BRAD</name>
<organism evidence="1 2">
    <name type="scientific">Bradyrhizobium ivorense</name>
    <dbReference type="NCBI Taxonomy" id="2511166"/>
    <lineage>
        <taxon>Bacteria</taxon>
        <taxon>Pseudomonadati</taxon>
        <taxon>Pseudomonadota</taxon>
        <taxon>Alphaproteobacteria</taxon>
        <taxon>Hyphomicrobiales</taxon>
        <taxon>Nitrobacteraceae</taxon>
        <taxon>Bradyrhizobium</taxon>
    </lineage>
</organism>
<comment type="caution">
    <text evidence="1">The sequence shown here is derived from an EMBL/GenBank/DDBJ whole genome shotgun (WGS) entry which is preliminary data.</text>
</comment>
<dbReference type="EMBL" id="CAADFC020000009">
    <property type="protein sequence ID" value="VIO69229.1"/>
    <property type="molecule type" value="Genomic_DNA"/>
</dbReference>
<keyword evidence="2" id="KW-1185">Reference proteome</keyword>
<protein>
    <submittedName>
        <fullName evidence="1">Uncharacterized protein</fullName>
    </submittedName>
</protein>
<reference evidence="1" key="1">
    <citation type="submission" date="2019-02" db="EMBL/GenBank/DDBJ databases">
        <authorList>
            <person name="Pothier F.J."/>
        </authorList>
    </citation>
    <scope>NUCLEOTIDE SEQUENCE</scope>
    <source>
        <strain evidence="1">CI-1B</strain>
    </source>
</reference>